<dbReference type="SUPFAM" id="SSF53098">
    <property type="entry name" value="Ribonuclease H-like"/>
    <property type="match status" value="1"/>
</dbReference>
<comment type="caution">
    <text evidence="1">The sequence shown here is derived from an EMBL/GenBank/DDBJ whole genome shotgun (WGS) entry which is preliminary data.</text>
</comment>
<dbReference type="AlphaFoldDB" id="A0AAD8MLC4"/>
<accession>A0AAD8MLC4</accession>
<dbReference type="Proteomes" id="UP001237642">
    <property type="component" value="Unassembled WGS sequence"/>
</dbReference>
<evidence type="ECO:0000313" key="1">
    <source>
        <dbReference type="EMBL" id="KAK1376729.1"/>
    </source>
</evidence>
<evidence type="ECO:0000313" key="2">
    <source>
        <dbReference type="Proteomes" id="UP001237642"/>
    </source>
</evidence>
<reference evidence="1" key="2">
    <citation type="submission" date="2023-05" db="EMBL/GenBank/DDBJ databases">
        <authorList>
            <person name="Schelkunov M.I."/>
        </authorList>
    </citation>
    <scope>NUCLEOTIDE SEQUENCE</scope>
    <source>
        <strain evidence="1">Hsosn_3</strain>
        <tissue evidence="1">Leaf</tissue>
    </source>
</reference>
<dbReference type="InterPro" id="IPR012337">
    <property type="entry name" value="RNaseH-like_sf"/>
</dbReference>
<gene>
    <name evidence="1" type="ORF">POM88_032922</name>
</gene>
<dbReference type="EMBL" id="JAUIZM010000007">
    <property type="protein sequence ID" value="KAK1376729.1"/>
    <property type="molecule type" value="Genomic_DNA"/>
</dbReference>
<protein>
    <submittedName>
        <fullName evidence="1">Uncharacterized protein</fullName>
    </submittedName>
</protein>
<sequence length="150" mass="17358">MLGRLYLLKASLQKMFISEEWKASKWSKENSGKRATATVLKISFWKNIAFALKVCGPLIKVLRIVDGETKPPMGYIYGAMERAKSVILSSFESENEYKKAFEIIDHRWEVQLHHPLHAAGDFLNQEFFYDQQDMSMNANIRKGLKQNARD</sequence>
<reference evidence="1" key="1">
    <citation type="submission" date="2023-02" db="EMBL/GenBank/DDBJ databases">
        <title>Genome of toxic invasive species Heracleum sosnowskyi carries increased number of genes despite the absence of recent whole-genome duplications.</title>
        <authorList>
            <person name="Schelkunov M."/>
            <person name="Shtratnikova V."/>
            <person name="Makarenko M."/>
            <person name="Klepikova A."/>
            <person name="Omelchenko D."/>
            <person name="Novikova G."/>
            <person name="Obukhova E."/>
            <person name="Bogdanov V."/>
            <person name="Penin A."/>
            <person name="Logacheva M."/>
        </authorList>
    </citation>
    <scope>NUCLEOTIDE SEQUENCE</scope>
    <source>
        <strain evidence="1">Hsosn_3</strain>
        <tissue evidence="1">Leaf</tissue>
    </source>
</reference>
<keyword evidence="2" id="KW-1185">Reference proteome</keyword>
<organism evidence="1 2">
    <name type="scientific">Heracleum sosnowskyi</name>
    <dbReference type="NCBI Taxonomy" id="360622"/>
    <lineage>
        <taxon>Eukaryota</taxon>
        <taxon>Viridiplantae</taxon>
        <taxon>Streptophyta</taxon>
        <taxon>Embryophyta</taxon>
        <taxon>Tracheophyta</taxon>
        <taxon>Spermatophyta</taxon>
        <taxon>Magnoliopsida</taxon>
        <taxon>eudicotyledons</taxon>
        <taxon>Gunneridae</taxon>
        <taxon>Pentapetalae</taxon>
        <taxon>asterids</taxon>
        <taxon>campanulids</taxon>
        <taxon>Apiales</taxon>
        <taxon>Apiaceae</taxon>
        <taxon>Apioideae</taxon>
        <taxon>apioid superclade</taxon>
        <taxon>Tordylieae</taxon>
        <taxon>Tordyliinae</taxon>
        <taxon>Heracleum</taxon>
    </lineage>
</organism>
<name>A0AAD8MLC4_9APIA</name>
<proteinExistence type="predicted"/>